<dbReference type="PANTHER" id="PTHR34478:SF2">
    <property type="entry name" value="MEMBRANE PROTEIN"/>
    <property type="match status" value="1"/>
</dbReference>
<name>A0A9D1M555_9PROT</name>
<evidence type="ECO:0000313" key="8">
    <source>
        <dbReference type="Proteomes" id="UP000824107"/>
    </source>
</evidence>
<evidence type="ECO:0000256" key="6">
    <source>
        <dbReference type="SAM" id="Phobius"/>
    </source>
</evidence>
<evidence type="ECO:0000256" key="4">
    <source>
        <dbReference type="ARBA" id="ARBA00022989"/>
    </source>
</evidence>
<evidence type="ECO:0000256" key="3">
    <source>
        <dbReference type="ARBA" id="ARBA00022692"/>
    </source>
</evidence>
<evidence type="ECO:0000313" key="7">
    <source>
        <dbReference type="EMBL" id="HIU53814.1"/>
    </source>
</evidence>
<dbReference type="Pfam" id="PF04011">
    <property type="entry name" value="LemA"/>
    <property type="match status" value="1"/>
</dbReference>
<accession>A0A9D1M555</accession>
<reference evidence="7" key="2">
    <citation type="journal article" date="2021" name="PeerJ">
        <title>Extensive microbial diversity within the chicken gut microbiome revealed by metagenomics and culture.</title>
        <authorList>
            <person name="Gilroy R."/>
            <person name="Ravi A."/>
            <person name="Getino M."/>
            <person name="Pursley I."/>
            <person name="Horton D.L."/>
            <person name="Alikhan N.F."/>
            <person name="Baker D."/>
            <person name="Gharbi K."/>
            <person name="Hall N."/>
            <person name="Watson M."/>
            <person name="Adriaenssens E.M."/>
            <person name="Foster-Nyarko E."/>
            <person name="Jarju S."/>
            <person name="Secka A."/>
            <person name="Antonio M."/>
            <person name="Oren A."/>
            <person name="Chaudhuri R.R."/>
            <person name="La Ragione R."/>
            <person name="Hildebrand F."/>
            <person name="Pallen M.J."/>
        </authorList>
    </citation>
    <scope>NUCLEOTIDE SEQUENCE</scope>
    <source>
        <strain evidence="7">ChiW3-316</strain>
    </source>
</reference>
<evidence type="ECO:0000256" key="1">
    <source>
        <dbReference type="ARBA" id="ARBA00004167"/>
    </source>
</evidence>
<protein>
    <submittedName>
        <fullName evidence="7">LemA family protein</fullName>
    </submittedName>
</protein>
<sequence length="188" mass="21249">MSAIFWIISGIILITLYFLYAGVIMKKNKVKEASAGIDVQLKKRYDLIPNLLNMAAKFMAHESKLMEEITKLRTAAMANSFKDNPQEKIKNEKLLESKLKEFNLSVENYPDLKSNQTMMTAMQSMNEVEEHIAAARRFYNAAVNDLTNACEIFPSSLIASMLGIRADMPYFEAEEAAKAPVNSGDYFK</sequence>
<keyword evidence="3 6" id="KW-0812">Transmembrane</keyword>
<organism evidence="7 8">
    <name type="scientific">Candidatus Scatocola faecipullorum</name>
    <dbReference type="NCBI Taxonomy" id="2840917"/>
    <lineage>
        <taxon>Bacteria</taxon>
        <taxon>Pseudomonadati</taxon>
        <taxon>Pseudomonadota</taxon>
        <taxon>Alphaproteobacteria</taxon>
        <taxon>Rhodospirillales</taxon>
        <taxon>Rhodospirillaceae</taxon>
        <taxon>Rhodospirillaceae incertae sedis</taxon>
        <taxon>Candidatus Scatocola</taxon>
    </lineage>
</organism>
<dbReference type="AlphaFoldDB" id="A0A9D1M555"/>
<gene>
    <name evidence="7" type="ORF">IAD20_07005</name>
</gene>
<feature type="transmembrane region" description="Helical" evidence="6">
    <location>
        <begin position="6"/>
        <end position="25"/>
    </location>
</feature>
<dbReference type="EMBL" id="DVNC01000049">
    <property type="protein sequence ID" value="HIU53814.1"/>
    <property type="molecule type" value="Genomic_DNA"/>
</dbReference>
<comment type="similarity">
    <text evidence="2">Belongs to the LemA family.</text>
</comment>
<evidence type="ECO:0000256" key="5">
    <source>
        <dbReference type="ARBA" id="ARBA00023136"/>
    </source>
</evidence>
<dbReference type="InterPro" id="IPR007156">
    <property type="entry name" value="MamQ_LemA"/>
</dbReference>
<proteinExistence type="inferred from homology"/>
<comment type="subcellular location">
    <subcellularLocation>
        <location evidence="1">Membrane</location>
        <topology evidence="1">Single-pass membrane protein</topology>
    </subcellularLocation>
</comment>
<dbReference type="Proteomes" id="UP000824107">
    <property type="component" value="Unassembled WGS sequence"/>
</dbReference>
<dbReference type="InterPro" id="IPR023353">
    <property type="entry name" value="LemA-like_dom_sf"/>
</dbReference>
<keyword evidence="5 6" id="KW-0472">Membrane</keyword>
<dbReference type="PANTHER" id="PTHR34478">
    <property type="entry name" value="PROTEIN LEMA"/>
    <property type="match status" value="1"/>
</dbReference>
<keyword evidence="4 6" id="KW-1133">Transmembrane helix</keyword>
<dbReference type="GO" id="GO:0016020">
    <property type="term" value="C:membrane"/>
    <property type="evidence" value="ECO:0007669"/>
    <property type="project" value="UniProtKB-SubCell"/>
</dbReference>
<comment type="caution">
    <text evidence="7">The sequence shown here is derived from an EMBL/GenBank/DDBJ whole genome shotgun (WGS) entry which is preliminary data.</text>
</comment>
<dbReference type="SUPFAM" id="SSF140478">
    <property type="entry name" value="LemA-like"/>
    <property type="match status" value="1"/>
</dbReference>
<evidence type="ECO:0000256" key="2">
    <source>
        <dbReference type="ARBA" id="ARBA00008854"/>
    </source>
</evidence>
<reference evidence="7" key="1">
    <citation type="submission" date="2020-10" db="EMBL/GenBank/DDBJ databases">
        <authorList>
            <person name="Gilroy R."/>
        </authorList>
    </citation>
    <scope>NUCLEOTIDE SEQUENCE</scope>
    <source>
        <strain evidence="7">ChiW3-316</strain>
    </source>
</reference>
<dbReference type="Gene3D" id="1.20.1440.20">
    <property type="entry name" value="LemA-like domain"/>
    <property type="match status" value="1"/>
</dbReference>